<dbReference type="InterPro" id="IPR040374">
    <property type="entry name" value="BIC"/>
</dbReference>
<evidence type="ECO:0000256" key="1">
    <source>
        <dbReference type="SAM" id="MobiDB-lite"/>
    </source>
</evidence>
<keyword evidence="3" id="KW-1185">Reference proteome</keyword>
<sequence>MANHDGPKIISDGQAACSSRAAADRRSVGGGGCNRERMERHWEEVAGRVTVPEEWGHEGVLDEWVDCSTFDELLAPHGVVSARRALVRDQGRRGCRRAAPLGLLGADACRRRRRLEVGKEGGCTVIGNL</sequence>
<gene>
    <name evidence="2" type="ORF">LTRI10_LOCUS43833</name>
</gene>
<feature type="region of interest" description="Disordered" evidence="1">
    <location>
        <begin position="1"/>
        <end position="34"/>
    </location>
</feature>
<dbReference type="CDD" id="cd22645">
    <property type="entry name" value="BIC1_CID"/>
    <property type="match status" value="1"/>
</dbReference>
<dbReference type="Proteomes" id="UP001497516">
    <property type="component" value="Chromosome 7"/>
</dbReference>
<name>A0AAV2G104_9ROSI</name>
<dbReference type="AlphaFoldDB" id="A0AAV2G104"/>
<protein>
    <submittedName>
        <fullName evidence="2">Uncharacterized protein</fullName>
    </submittedName>
</protein>
<evidence type="ECO:0000313" key="2">
    <source>
        <dbReference type="EMBL" id="CAL1403937.1"/>
    </source>
</evidence>
<dbReference type="PANTHER" id="PTHR34207:SF17">
    <property type="entry name" value="PROTEIN BIC2"/>
    <property type="match status" value="1"/>
</dbReference>
<dbReference type="PANTHER" id="PTHR34207">
    <property type="entry name" value="PROTEIN BIC1"/>
    <property type="match status" value="1"/>
</dbReference>
<reference evidence="2 3" key="1">
    <citation type="submission" date="2024-04" db="EMBL/GenBank/DDBJ databases">
        <authorList>
            <person name="Fracassetti M."/>
        </authorList>
    </citation>
    <scope>NUCLEOTIDE SEQUENCE [LARGE SCALE GENOMIC DNA]</scope>
</reference>
<proteinExistence type="predicted"/>
<evidence type="ECO:0000313" key="3">
    <source>
        <dbReference type="Proteomes" id="UP001497516"/>
    </source>
</evidence>
<dbReference type="GO" id="GO:0009785">
    <property type="term" value="P:blue light signaling pathway"/>
    <property type="evidence" value="ECO:0007669"/>
    <property type="project" value="InterPro"/>
</dbReference>
<dbReference type="EMBL" id="OZ034820">
    <property type="protein sequence ID" value="CAL1403937.1"/>
    <property type="molecule type" value="Genomic_DNA"/>
</dbReference>
<organism evidence="2 3">
    <name type="scientific">Linum trigynum</name>
    <dbReference type="NCBI Taxonomy" id="586398"/>
    <lineage>
        <taxon>Eukaryota</taxon>
        <taxon>Viridiplantae</taxon>
        <taxon>Streptophyta</taxon>
        <taxon>Embryophyta</taxon>
        <taxon>Tracheophyta</taxon>
        <taxon>Spermatophyta</taxon>
        <taxon>Magnoliopsida</taxon>
        <taxon>eudicotyledons</taxon>
        <taxon>Gunneridae</taxon>
        <taxon>Pentapetalae</taxon>
        <taxon>rosids</taxon>
        <taxon>fabids</taxon>
        <taxon>Malpighiales</taxon>
        <taxon>Linaceae</taxon>
        <taxon>Linum</taxon>
    </lineage>
</organism>
<accession>A0AAV2G104</accession>